<reference evidence="1" key="1">
    <citation type="submission" date="2023-03" db="EMBL/GenBank/DDBJ databases">
        <authorList>
            <person name="Julca I."/>
        </authorList>
    </citation>
    <scope>NUCLEOTIDE SEQUENCE</scope>
</reference>
<evidence type="ECO:0000313" key="2">
    <source>
        <dbReference type="Proteomes" id="UP001161247"/>
    </source>
</evidence>
<proteinExistence type="predicted"/>
<dbReference type="Proteomes" id="UP001161247">
    <property type="component" value="Chromosome 8"/>
</dbReference>
<organism evidence="1 2">
    <name type="scientific">Oldenlandia corymbosa var. corymbosa</name>
    <dbReference type="NCBI Taxonomy" id="529605"/>
    <lineage>
        <taxon>Eukaryota</taxon>
        <taxon>Viridiplantae</taxon>
        <taxon>Streptophyta</taxon>
        <taxon>Embryophyta</taxon>
        <taxon>Tracheophyta</taxon>
        <taxon>Spermatophyta</taxon>
        <taxon>Magnoliopsida</taxon>
        <taxon>eudicotyledons</taxon>
        <taxon>Gunneridae</taxon>
        <taxon>Pentapetalae</taxon>
        <taxon>asterids</taxon>
        <taxon>lamiids</taxon>
        <taxon>Gentianales</taxon>
        <taxon>Rubiaceae</taxon>
        <taxon>Rubioideae</taxon>
        <taxon>Spermacoceae</taxon>
        <taxon>Hedyotis-Oldenlandia complex</taxon>
        <taxon>Oldenlandia</taxon>
    </lineage>
</organism>
<accession>A0AAV1E7E3</accession>
<name>A0AAV1E7E3_OLDCO</name>
<dbReference type="EMBL" id="OX459125">
    <property type="protein sequence ID" value="CAI9115423.1"/>
    <property type="molecule type" value="Genomic_DNA"/>
</dbReference>
<gene>
    <name evidence="1" type="ORF">OLC1_LOCUS21958</name>
</gene>
<protein>
    <submittedName>
        <fullName evidence="1">OLC1v1016323C1</fullName>
    </submittedName>
</protein>
<keyword evidence="2" id="KW-1185">Reference proteome</keyword>
<dbReference type="AlphaFoldDB" id="A0AAV1E7E3"/>
<sequence length="143" mass="16431">MYIADQQLEQQIECHGYSWCQNSANHQKDANLVSAPILNAYSNYNSQATDYRAVCHFIQSGDQYDVDRQFGSTNERDQSPTMQKPSCLWGQAIFTNRFHQFGCYDWLNGVQSNAQVLFEDGGQQSTAFDHEPQQFQPQTVTFQ</sequence>
<evidence type="ECO:0000313" key="1">
    <source>
        <dbReference type="EMBL" id="CAI9115423.1"/>
    </source>
</evidence>